<reference evidence="1" key="1">
    <citation type="submission" date="2020-03" db="EMBL/GenBank/DDBJ databases">
        <title>The deep terrestrial virosphere.</title>
        <authorList>
            <person name="Holmfeldt K."/>
            <person name="Nilsson E."/>
            <person name="Simone D."/>
            <person name="Lopez-Fernandez M."/>
            <person name="Wu X."/>
            <person name="de Brujin I."/>
            <person name="Lundin D."/>
            <person name="Andersson A."/>
            <person name="Bertilsson S."/>
            <person name="Dopson M."/>
        </authorList>
    </citation>
    <scope>NUCLEOTIDE SEQUENCE</scope>
    <source>
        <strain evidence="1">TM448A01421</strain>
    </source>
</reference>
<evidence type="ECO:0000313" key="1">
    <source>
        <dbReference type="EMBL" id="QJA49656.1"/>
    </source>
</evidence>
<name>A0A6H1ZP07_9ZZZZ</name>
<sequence>MKKLIFILLLIFGNLFAQEGYLDYKGTMTNSLTIGSSGSGYDALFWSGTAGDYLQWDASSVVLNVVGTNATTAVNVSDGNVTITDDLTVSGTTTLTTPRLASIYADSAVVIGVDAFTTTAETDTVTIAGALATDIYIVSSKYTAGVDQQDILQWEALAGKLVVHRLASGESALGYTWIRIKVY</sequence>
<protein>
    <submittedName>
        <fullName evidence="1">Uncharacterized protein</fullName>
    </submittedName>
</protein>
<gene>
    <name evidence="1" type="ORF">TM448A01421_0013</name>
</gene>
<organism evidence="1">
    <name type="scientific">viral metagenome</name>
    <dbReference type="NCBI Taxonomy" id="1070528"/>
    <lineage>
        <taxon>unclassified sequences</taxon>
        <taxon>metagenomes</taxon>
        <taxon>organismal metagenomes</taxon>
    </lineage>
</organism>
<proteinExistence type="predicted"/>
<accession>A0A6H1ZP07</accession>
<dbReference type="AlphaFoldDB" id="A0A6H1ZP07"/>
<dbReference type="EMBL" id="MT144147">
    <property type="protein sequence ID" value="QJA49656.1"/>
    <property type="molecule type" value="Genomic_DNA"/>
</dbReference>